<protein>
    <submittedName>
        <fullName evidence="1">Uncharacterized protein</fullName>
    </submittedName>
</protein>
<comment type="caution">
    <text evidence="1">The sequence shown here is derived from an EMBL/GenBank/DDBJ whole genome shotgun (WGS) entry which is preliminary data.</text>
</comment>
<dbReference type="Proteomes" id="UP000635628">
    <property type="component" value="Unassembled WGS sequence"/>
</dbReference>
<name>A0ACA8ZS41_9GAMM</name>
<sequence length="537" mass="53052">MQTKTSQTKAQKAVNQPTMASPSVALYRGFVINGETVSDQSGYSVSSAGDVNGDGLDDLIVGARYADLSGKSNAGKSYVVFGKANGSAINLSAIADASNPTGGFVINGEATNDWSGFSVSSAGDVNGDGLDDLIVGVSNARSNAGKSYVVFGKANSSAINLSAIADASNPTGGFVINGEAENDRSGYSVSSAGDVNGDGLDDLIVGADGADPSGKSSAGKSYVVFGKANSSTINLSAIADASNPTGGFVINGEATSDWSGISVSNAGDVNGDGLDDLIVGAKGADPSGRSNAGKSYVVFGKVGSSAIDLSTIADAKNPTGGFVINGEAANDESGFSVSNAGDVNGDGLDDLIVGADKASLTGKSEAGKSYVVFGKANSSVINLSTIADASNPLGGFVINGEALGDQSGISVSSAGDVNGDGLDDLIVGARYADPSSKSKAGKSYVVFGKANNSAINLSTIADASNPLGGFVINGEAAFDESGFSVSSAGDVNGDGLDDLIVGAYKADPNGNESGKSYVIFGKTDTNAIDLAKLGGNS</sequence>
<organism evidence="1 2">
    <name type="scientific">Bathymodiolus azoricus thioautotrophic gill symbiont</name>
    <dbReference type="NCBI Taxonomy" id="235205"/>
    <lineage>
        <taxon>Bacteria</taxon>
        <taxon>Pseudomonadati</taxon>
        <taxon>Pseudomonadota</taxon>
        <taxon>Gammaproteobacteria</taxon>
        <taxon>sulfur-oxidizing symbionts</taxon>
    </lineage>
</organism>
<feature type="non-terminal residue" evidence="1">
    <location>
        <position position="537"/>
    </location>
</feature>
<accession>A0ACA8ZS41</accession>
<evidence type="ECO:0000313" key="1">
    <source>
        <dbReference type="EMBL" id="CAB5505801.1"/>
    </source>
</evidence>
<evidence type="ECO:0000313" key="2">
    <source>
        <dbReference type="Proteomes" id="UP000635628"/>
    </source>
</evidence>
<reference evidence="1" key="1">
    <citation type="submission" date="2020-05" db="EMBL/GenBank/DDBJ databases">
        <authorList>
            <person name="Petersen J."/>
            <person name="Sayavedra L."/>
        </authorList>
    </citation>
    <scope>NUCLEOTIDE SEQUENCE</scope>
    <source>
        <strain evidence="1">B azoricus SOX Menez Gwen</strain>
    </source>
</reference>
<dbReference type="EMBL" id="CAESAP020000298">
    <property type="protein sequence ID" value="CAB5505801.1"/>
    <property type="molecule type" value="Genomic_DNA"/>
</dbReference>
<proteinExistence type="predicted"/>
<gene>
    <name evidence="1" type="ORF">AZO1586R_1979</name>
</gene>
<keyword evidence="2" id="KW-1185">Reference proteome</keyword>